<keyword evidence="1" id="KW-0812">Transmembrane</keyword>
<proteinExistence type="predicted"/>
<organism evidence="2 3">
    <name type="scientific">Romanomermis culicivorax</name>
    <name type="common">Nematode worm</name>
    <dbReference type="NCBI Taxonomy" id="13658"/>
    <lineage>
        <taxon>Eukaryota</taxon>
        <taxon>Metazoa</taxon>
        <taxon>Ecdysozoa</taxon>
        <taxon>Nematoda</taxon>
        <taxon>Enoplea</taxon>
        <taxon>Dorylaimia</taxon>
        <taxon>Mermithida</taxon>
        <taxon>Mermithoidea</taxon>
        <taxon>Mermithidae</taxon>
        <taxon>Romanomermis</taxon>
    </lineage>
</organism>
<keyword evidence="1" id="KW-0472">Membrane</keyword>
<name>A0A915I4W7_ROMCU</name>
<dbReference type="AlphaFoldDB" id="A0A915I4W7"/>
<dbReference type="WBParaSite" id="nRc.2.0.1.t08801-RA">
    <property type="protein sequence ID" value="nRc.2.0.1.t08801-RA"/>
    <property type="gene ID" value="nRc.2.0.1.g08801"/>
</dbReference>
<evidence type="ECO:0000256" key="1">
    <source>
        <dbReference type="SAM" id="Phobius"/>
    </source>
</evidence>
<evidence type="ECO:0000313" key="2">
    <source>
        <dbReference type="Proteomes" id="UP000887565"/>
    </source>
</evidence>
<keyword evidence="1" id="KW-1133">Transmembrane helix</keyword>
<sequence>MHNKYYDISILPPLLTTCDHNCIKFNIAGVCEKNNGVKFLEEFLILQTLLLHCLCFSIAYTSMLFMLKH</sequence>
<evidence type="ECO:0000313" key="3">
    <source>
        <dbReference type="WBParaSite" id="nRc.2.0.1.t08801-RA"/>
    </source>
</evidence>
<reference evidence="3" key="1">
    <citation type="submission" date="2022-11" db="UniProtKB">
        <authorList>
            <consortium name="WormBaseParasite"/>
        </authorList>
    </citation>
    <scope>IDENTIFICATION</scope>
</reference>
<feature type="transmembrane region" description="Helical" evidence="1">
    <location>
        <begin position="44"/>
        <end position="67"/>
    </location>
</feature>
<keyword evidence="2" id="KW-1185">Reference proteome</keyword>
<accession>A0A915I4W7</accession>
<dbReference type="Proteomes" id="UP000887565">
    <property type="component" value="Unplaced"/>
</dbReference>
<protein>
    <submittedName>
        <fullName evidence="3">Ovule protein</fullName>
    </submittedName>
</protein>